<evidence type="ECO:0000256" key="3">
    <source>
        <dbReference type="ARBA" id="ARBA00022989"/>
    </source>
</evidence>
<feature type="transmembrane region" description="Helical" evidence="6">
    <location>
        <begin position="182"/>
        <end position="202"/>
    </location>
</feature>
<comment type="subcellular location">
    <subcellularLocation>
        <location evidence="1">Membrane</location>
    </subcellularLocation>
</comment>
<feature type="domain" description="Fatty acid hydroxylase" evidence="7">
    <location>
        <begin position="190"/>
        <end position="330"/>
    </location>
</feature>
<dbReference type="OrthoDB" id="6354873at2759"/>
<dbReference type="InterPro" id="IPR006694">
    <property type="entry name" value="Fatty_acid_hydroxylase"/>
</dbReference>
<proteinExistence type="predicted"/>
<name>A0A165XUR8_9AGAM</name>
<evidence type="ECO:0000256" key="1">
    <source>
        <dbReference type="ARBA" id="ARBA00004370"/>
    </source>
</evidence>
<dbReference type="InterPro" id="IPR050307">
    <property type="entry name" value="Sterol_Desaturase_Related"/>
</dbReference>
<feature type="transmembrane region" description="Helical" evidence="6">
    <location>
        <begin position="152"/>
        <end position="170"/>
    </location>
</feature>
<feature type="region of interest" description="Disordered" evidence="5">
    <location>
        <begin position="1"/>
        <end position="26"/>
    </location>
</feature>
<evidence type="ECO:0000313" key="8">
    <source>
        <dbReference type="EMBL" id="KZP08920.1"/>
    </source>
</evidence>
<dbReference type="GO" id="GO:0005506">
    <property type="term" value="F:iron ion binding"/>
    <property type="evidence" value="ECO:0007669"/>
    <property type="project" value="InterPro"/>
</dbReference>
<feature type="transmembrane region" description="Helical" evidence="6">
    <location>
        <begin position="100"/>
        <end position="122"/>
    </location>
</feature>
<dbReference type="GO" id="GO:0016491">
    <property type="term" value="F:oxidoreductase activity"/>
    <property type="evidence" value="ECO:0007669"/>
    <property type="project" value="InterPro"/>
</dbReference>
<dbReference type="STRING" id="436010.A0A165XUR8"/>
<evidence type="ECO:0000313" key="9">
    <source>
        <dbReference type="Proteomes" id="UP000076532"/>
    </source>
</evidence>
<evidence type="ECO:0000256" key="2">
    <source>
        <dbReference type="ARBA" id="ARBA00022692"/>
    </source>
</evidence>
<gene>
    <name evidence="8" type="ORF">FIBSPDRAFT_874076</name>
</gene>
<accession>A0A165XUR8</accession>
<evidence type="ECO:0000256" key="4">
    <source>
        <dbReference type="ARBA" id="ARBA00023136"/>
    </source>
</evidence>
<evidence type="ECO:0000259" key="7">
    <source>
        <dbReference type="Pfam" id="PF04116"/>
    </source>
</evidence>
<keyword evidence="2 6" id="KW-0812">Transmembrane</keyword>
<dbReference type="Pfam" id="PF04116">
    <property type="entry name" value="FA_hydroxylase"/>
    <property type="match status" value="1"/>
</dbReference>
<evidence type="ECO:0000256" key="5">
    <source>
        <dbReference type="SAM" id="MobiDB-lite"/>
    </source>
</evidence>
<keyword evidence="4 6" id="KW-0472">Membrane</keyword>
<dbReference type="PANTHER" id="PTHR11863">
    <property type="entry name" value="STEROL DESATURASE"/>
    <property type="match status" value="1"/>
</dbReference>
<dbReference type="EMBL" id="KV417711">
    <property type="protein sequence ID" value="KZP08920.1"/>
    <property type="molecule type" value="Genomic_DNA"/>
</dbReference>
<feature type="transmembrane region" description="Helical" evidence="6">
    <location>
        <begin position="73"/>
        <end position="94"/>
    </location>
</feature>
<keyword evidence="3 6" id="KW-1133">Transmembrane helix</keyword>
<organism evidence="8 9">
    <name type="scientific">Athelia psychrophila</name>
    <dbReference type="NCBI Taxonomy" id="1759441"/>
    <lineage>
        <taxon>Eukaryota</taxon>
        <taxon>Fungi</taxon>
        <taxon>Dikarya</taxon>
        <taxon>Basidiomycota</taxon>
        <taxon>Agaricomycotina</taxon>
        <taxon>Agaricomycetes</taxon>
        <taxon>Agaricomycetidae</taxon>
        <taxon>Atheliales</taxon>
        <taxon>Atheliaceae</taxon>
        <taxon>Athelia</taxon>
    </lineage>
</organism>
<dbReference type="AlphaFoldDB" id="A0A165XUR8"/>
<evidence type="ECO:0000256" key="6">
    <source>
        <dbReference type="SAM" id="Phobius"/>
    </source>
</evidence>
<reference evidence="8 9" key="1">
    <citation type="journal article" date="2016" name="Mol. Biol. Evol.">
        <title>Comparative Genomics of Early-Diverging Mushroom-Forming Fungi Provides Insights into the Origins of Lignocellulose Decay Capabilities.</title>
        <authorList>
            <person name="Nagy L.G."/>
            <person name="Riley R."/>
            <person name="Tritt A."/>
            <person name="Adam C."/>
            <person name="Daum C."/>
            <person name="Floudas D."/>
            <person name="Sun H."/>
            <person name="Yadav J.S."/>
            <person name="Pangilinan J."/>
            <person name="Larsson K.H."/>
            <person name="Matsuura K."/>
            <person name="Barry K."/>
            <person name="Labutti K."/>
            <person name="Kuo R."/>
            <person name="Ohm R.A."/>
            <person name="Bhattacharya S.S."/>
            <person name="Shirouzu T."/>
            <person name="Yoshinaga Y."/>
            <person name="Martin F.M."/>
            <person name="Grigoriev I.V."/>
            <person name="Hibbett D.S."/>
        </authorList>
    </citation>
    <scope>NUCLEOTIDE SEQUENCE [LARGE SCALE GENOMIC DNA]</scope>
    <source>
        <strain evidence="8 9">CBS 109695</strain>
    </source>
</reference>
<protein>
    <recommendedName>
        <fullName evidence="7">Fatty acid hydroxylase domain-containing protein</fullName>
    </recommendedName>
</protein>
<dbReference type="Proteomes" id="UP000076532">
    <property type="component" value="Unassembled WGS sequence"/>
</dbReference>
<sequence length="347" mass="39955">MAAMNPVSSPEPIPTTKKSYRPTSTWHLKPPTRNPLNQIERLDLGPPEMYEARGPEWDRGPMPNHPMWRENLFVLRWAVWPIVIQWALLCYTDIQIDSTFAQIVQVFLYQGWFMAYATRIFVRLQRFMKVYGTLNEGKRGRDMIADVHRDRVTLSLVIFLIVRISGVFVLGKDRSAVPSLSVWSPVKIGLFQIALDYFFYVYHRLTHDFDSLWFIHQKHHATKAPTPSLAILADNYQEALEIAIIPFLASQVVPEMSFAELYGAAAYTVYVEALGHSGIRAYWGTPILGPVLKPLGMDLVVEDHDLHHRYGRGGKNFGKQTRIWDTLFGTTAPREEERIYEMKKAGY</sequence>
<keyword evidence="9" id="KW-1185">Reference proteome</keyword>
<dbReference type="GO" id="GO:0008610">
    <property type="term" value="P:lipid biosynthetic process"/>
    <property type="evidence" value="ECO:0007669"/>
    <property type="project" value="InterPro"/>
</dbReference>
<dbReference type="GO" id="GO:0016020">
    <property type="term" value="C:membrane"/>
    <property type="evidence" value="ECO:0007669"/>
    <property type="project" value="UniProtKB-SubCell"/>
</dbReference>